<evidence type="ECO:0000313" key="1">
    <source>
        <dbReference type="EMBL" id="KAE9389913.1"/>
    </source>
</evidence>
<evidence type="ECO:0000313" key="2">
    <source>
        <dbReference type="Proteomes" id="UP000799118"/>
    </source>
</evidence>
<protein>
    <submittedName>
        <fullName evidence="1">Uncharacterized protein</fullName>
    </submittedName>
</protein>
<gene>
    <name evidence="1" type="ORF">BT96DRAFT_1002786</name>
</gene>
<name>A0A6A4GWV4_9AGAR</name>
<dbReference type="AlphaFoldDB" id="A0A6A4GWV4"/>
<dbReference type="Proteomes" id="UP000799118">
    <property type="component" value="Unassembled WGS sequence"/>
</dbReference>
<proteinExistence type="predicted"/>
<sequence length="419" mass="47068">MSLGDIPTTDTIICTVGICSSFKEKPIETITLWNIQVPSSSITQLGESSWCISISQLLSLTISQLLVEYICDVSRFDGISRCFQNAKHICIATLRVPDFTQNVNLEILGFRAFSGTLEDALAHIPQSYLTTVFSSDGENHITQSFLSNSPKVLMGAVNRNNHAHFIILLEDMAILTSPIGPVDFPPELWPAQYFIPEISAESSLSSSFRAPSPSPSPDLTHLETYQEYLFHMFQQGIESAVYSREGGTQRKLWFSIQNHRKACEFLTQAGFKNFLTTNEEFFELPSGTRLSMSHILTSELEWDVLTFRRKSRYYGLCAEYTASHHWNGNLFPPLAPPPLKGTHNWREWNERNNLLGVWKKITAMFGPEGYASFAKPPVASSHIKETLAAKLTEGSLPKISTIKEYLVPRALGDDIDGWF</sequence>
<keyword evidence="2" id="KW-1185">Reference proteome</keyword>
<reference evidence="1" key="1">
    <citation type="journal article" date="2019" name="Environ. Microbiol.">
        <title>Fungal ecological strategies reflected in gene transcription - a case study of two litter decomposers.</title>
        <authorList>
            <person name="Barbi F."/>
            <person name="Kohler A."/>
            <person name="Barry K."/>
            <person name="Baskaran P."/>
            <person name="Daum C."/>
            <person name="Fauchery L."/>
            <person name="Ihrmark K."/>
            <person name="Kuo A."/>
            <person name="LaButti K."/>
            <person name="Lipzen A."/>
            <person name="Morin E."/>
            <person name="Grigoriev I.V."/>
            <person name="Henrissat B."/>
            <person name="Lindahl B."/>
            <person name="Martin F."/>
        </authorList>
    </citation>
    <scope>NUCLEOTIDE SEQUENCE</scope>
    <source>
        <strain evidence="1">JB14</strain>
    </source>
</reference>
<dbReference type="EMBL" id="ML769677">
    <property type="protein sequence ID" value="KAE9389913.1"/>
    <property type="molecule type" value="Genomic_DNA"/>
</dbReference>
<accession>A0A6A4GWV4</accession>
<organism evidence="1 2">
    <name type="scientific">Gymnopus androsaceus JB14</name>
    <dbReference type="NCBI Taxonomy" id="1447944"/>
    <lineage>
        <taxon>Eukaryota</taxon>
        <taxon>Fungi</taxon>
        <taxon>Dikarya</taxon>
        <taxon>Basidiomycota</taxon>
        <taxon>Agaricomycotina</taxon>
        <taxon>Agaricomycetes</taxon>
        <taxon>Agaricomycetidae</taxon>
        <taxon>Agaricales</taxon>
        <taxon>Marasmiineae</taxon>
        <taxon>Omphalotaceae</taxon>
        <taxon>Gymnopus</taxon>
    </lineage>
</organism>
<dbReference type="OrthoDB" id="3103729at2759"/>